<dbReference type="InterPro" id="IPR003781">
    <property type="entry name" value="CoA-bd"/>
</dbReference>
<dbReference type="SUPFAM" id="SSF56059">
    <property type="entry name" value="Glutathione synthetase ATP-binding domain-like"/>
    <property type="match status" value="1"/>
</dbReference>
<dbReference type="FunFam" id="3.30.1490.20:FF:000020">
    <property type="entry name" value="Protein lysine acetyltransferase"/>
    <property type="match status" value="1"/>
</dbReference>
<evidence type="ECO:0000256" key="3">
    <source>
        <dbReference type="ARBA" id="ARBA00022840"/>
    </source>
</evidence>
<organism evidence="7 8">
    <name type="scientific">Rhodococcus wratislaviensis</name>
    <name type="common">Tsukamurella wratislaviensis</name>
    <dbReference type="NCBI Taxonomy" id="44752"/>
    <lineage>
        <taxon>Bacteria</taxon>
        <taxon>Bacillati</taxon>
        <taxon>Actinomycetota</taxon>
        <taxon>Actinomycetes</taxon>
        <taxon>Mycobacteriales</taxon>
        <taxon>Nocardiaceae</taxon>
        <taxon>Rhodococcus</taxon>
    </lineage>
</organism>
<dbReference type="PROSITE" id="PS50975">
    <property type="entry name" value="ATP_GRASP"/>
    <property type="match status" value="1"/>
</dbReference>
<dbReference type="GO" id="GO:0046872">
    <property type="term" value="F:metal ion binding"/>
    <property type="evidence" value="ECO:0007669"/>
    <property type="project" value="InterPro"/>
</dbReference>
<dbReference type="GO" id="GO:0016874">
    <property type="term" value="F:ligase activity"/>
    <property type="evidence" value="ECO:0007669"/>
    <property type="project" value="UniProtKB-KW"/>
</dbReference>
<comment type="similarity">
    <text evidence="4">In the N-terminal section; belongs to the acetate CoA ligase alpha subunit family.</text>
</comment>
<dbReference type="SUPFAM" id="SSF51735">
    <property type="entry name" value="NAD(P)-binding Rossmann-fold domains"/>
    <property type="match status" value="1"/>
</dbReference>
<dbReference type="GO" id="GO:0005524">
    <property type="term" value="F:ATP binding"/>
    <property type="evidence" value="ECO:0007669"/>
    <property type="project" value="UniProtKB-UniRule"/>
</dbReference>
<dbReference type="InterPro" id="IPR016102">
    <property type="entry name" value="Succinyl-CoA_synth-like"/>
</dbReference>
<evidence type="ECO:0000256" key="2">
    <source>
        <dbReference type="ARBA" id="ARBA00022741"/>
    </source>
</evidence>
<evidence type="ECO:0000256" key="5">
    <source>
        <dbReference type="PROSITE-ProRule" id="PRU00409"/>
    </source>
</evidence>
<evidence type="ECO:0000256" key="1">
    <source>
        <dbReference type="ARBA" id="ARBA00022598"/>
    </source>
</evidence>
<dbReference type="InterPro" id="IPR032875">
    <property type="entry name" value="Succ_CoA_lig_flav_dom"/>
</dbReference>
<dbReference type="Gene3D" id="3.30.1490.20">
    <property type="entry name" value="ATP-grasp fold, A domain"/>
    <property type="match status" value="1"/>
</dbReference>
<dbReference type="Gene3D" id="3.40.50.720">
    <property type="entry name" value="NAD(P)-binding Rossmann-like Domain"/>
    <property type="match status" value="1"/>
</dbReference>
<dbReference type="InterPro" id="IPR036291">
    <property type="entry name" value="NAD(P)-bd_dom_sf"/>
</dbReference>
<feature type="domain" description="ATP-grasp" evidence="6">
    <location>
        <begin position="471"/>
        <end position="507"/>
    </location>
</feature>
<evidence type="ECO:0000256" key="4">
    <source>
        <dbReference type="ARBA" id="ARBA00060888"/>
    </source>
</evidence>
<evidence type="ECO:0000313" key="8">
    <source>
        <dbReference type="Proteomes" id="UP000287519"/>
    </source>
</evidence>
<evidence type="ECO:0000259" key="6">
    <source>
        <dbReference type="PROSITE" id="PS50975"/>
    </source>
</evidence>
<keyword evidence="8" id="KW-1185">Reference proteome</keyword>
<gene>
    <name evidence="7" type="ORF">Rhow_005250</name>
</gene>
<dbReference type="EMBL" id="BHYM01000045">
    <property type="protein sequence ID" value="GCE41591.1"/>
    <property type="molecule type" value="Genomic_DNA"/>
</dbReference>
<dbReference type="PANTHER" id="PTHR43334">
    <property type="entry name" value="ACETATE--COA LIGASE [ADP-FORMING]"/>
    <property type="match status" value="1"/>
</dbReference>
<dbReference type="InterPro" id="IPR011761">
    <property type="entry name" value="ATP-grasp"/>
</dbReference>
<dbReference type="InterPro" id="IPR051538">
    <property type="entry name" value="Acyl-CoA_Synth/Transferase"/>
</dbReference>
<keyword evidence="1" id="KW-0436">Ligase</keyword>
<sequence length="677" mass="70723">MLMANLNRYGFDGRLSLVNPRGGESFGHAVVTSCREVEGPIDVALLLVPPHAVEAALRDAAAANAKSAVVLASGYAEAGAEGQVAQADLQRLSAELDLPFLGPNGLGFASLVDRRVGWLGHLPPRCRPGSVAIVSQSGNVATSLCGVAARLGIGISHVIATGNEAVVNLVDVMEYIVELDTVRAIGVFAEAIADPKLFLHVANRAAELAKPIVIIKAGRSDLGRRLAQTHTGAMAGNESIIDAAFRSSGVIRVDSLEQLITTAGLMARTGPLRAGGLGMVSVSGGTNDLLADRAEQVNVPLTPLGEEAAARIEREKPAGAVVQNPYDITGGAARNPQAWDSAITAMLNDPGYGLVAIGGFEQLSLPDDIEGERIDEERLGWITQAVINEGASDRAVVLLNAVQDFSGHQVAALADLKVPHILAGIDHGVAAVAHAMTWSSWLRDRSSATVESDETTPVEPSQGIWSEAESLNLFSSLGVPTLPFEIAASGEEAVQAAERLGYPVVAKIASAQISHKTDIGGVQLDLRSREEVAAAFDKLIQAGELHAEATVDGVLIAPMQPEGLDLIVGALRDPQWGLLILIGLGGVHAEAMKVQATRLLPATRQDIVTMLEQLSVPSLLSGLRATEPPTMSQVVDAISAFARFASRAGTPLVSAEINPLRLASSRVAALDGLIEWA</sequence>
<evidence type="ECO:0000313" key="7">
    <source>
        <dbReference type="EMBL" id="GCE41591.1"/>
    </source>
</evidence>
<dbReference type="Pfam" id="PF13549">
    <property type="entry name" value="ATP-grasp_5"/>
    <property type="match status" value="1"/>
</dbReference>
<dbReference type="Gene3D" id="3.40.50.261">
    <property type="entry name" value="Succinyl-CoA synthetase domains"/>
    <property type="match status" value="2"/>
</dbReference>
<protein>
    <submittedName>
        <fullName evidence="7">Acetyl-CoA synthetase (ADP-forming) alpha and beta chains, putative</fullName>
    </submittedName>
</protein>
<dbReference type="Gene3D" id="3.30.470.20">
    <property type="entry name" value="ATP-grasp fold, B domain"/>
    <property type="match status" value="1"/>
</dbReference>
<dbReference type="Proteomes" id="UP000287519">
    <property type="component" value="Unassembled WGS sequence"/>
</dbReference>
<dbReference type="SUPFAM" id="SSF52210">
    <property type="entry name" value="Succinyl-CoA synthetase domains"/>
    <property type="match status" value="2"/>
</dbReference>
<dbReference type="AlphaFoldDB" id="A0A402CDB5"/>
<dbReference type="Pfam" id="PF13607">
    <property type="entry name" value="Succ_CoA_lig"/>
    <property type="match status" value="1"/>
</dbReference>
<dbReference type="PANTHER" id="PTHR43334:SF1">
    <property type="entry name" value="3-HYDROXYPROPIONATE--COA LIGASE [ADP-FORMING]"/>
    <property type="match status" value="1"/>
</dbReference>
<keyword evidence="2 5" id="KW-0547">Nucleotide-binding</keyword>
<dbReference type="InterPro" id="IPR013815">
    <property type="entry name" value="ATP_grasp_subdomain_1"/>
</dbReference>
<accession>A0A402CDB5</accession>
<name>A0A402CDB5_RHOWR</name>
<reference evidence="7 8" key="1">
    <citation type="submission" date="2018-11" db="EMBL/GenBank/DDBJ databases">
        <title>Microbial catabolism of amino acid.</title>
        <authorList>
            <person name="Hibi M."/>
            <person name="Ogawa J."/>
        </authorList>
    </citation>
    <scope>NUCLEOTIDE SEQUENCE [LARGE SCALE GENOMIC DNA]</scope>
    <source>
        <strain evidence="7 8">C31-06</strain>
    </source>
</reference>
<comment type="caution">
    <text evidence="7">The sequence shown here is derived from an EMBL/GenBank/DDBJ whole genome shotgun (WGS) entry which is preliminary data.</text>
</comment>
<dbReference type="Pfam" id="PF13380">
    <property type="entry name" value="CoA_binding_2"/>
    <property type="match status" value="1"/>
</dbReference>
<keyword evidence="3 5" id="KW-0067">ATP-binding</keyword>
<proteinExistence type="inferred from homology"/>